<evidence type="ECO:0000256" key="1">
    <source>
        <dbReference type="SAM" id="Phobius"/>
    </source>
</evidence>
<evidence type="ECO:0000313" key="3">
    <source>
        <dbReference type="Proteomes" id="UP000730482"/>
    </source>
</evidence>
<keyword evidence="3" id="KW-1185">Reference proteome</keyword>
<comment type="caution">
    <text evidence="2">The sequence shown here is derived from an EMBL/GenBank/DDBJ whole genome shotgun (WGS) entry which is preliminary data.</text>
</comment>
<keyword evidence="1" id="KW-1133">Transmembrane helix</keyword>
<name>A0ABS5L7H5_9ACTN</name>
<organism evidence="2 3">
    <name type="scientific">Catenulispora pinistramenti</name>
    <dbReference type="NCBI Taxonomy" id="2705254"/>
    <lineage>
        <taxon>Bacteria</taxon>
        <taxon>Bacillati</taxon>
        <taxon>Actinomycetota</taxon>
        <taxon>Actinomycetes</taxon>
        <taxon>Catenulisporales</taxon>
        <taxon>Catenulisporaceae</taxon>
        <taxon>Catenulispora</taxon>
    </lineage>
</organism>
<keyword evidence="1" id="KW-0472">Membrane</keyword>
<reference evidence="2 3" key="1">
    <citation type="submission" date="2020-02" db="EMBL/GenBank/DDBJ databases">
        <title>Acidophilic actinobacteria isolated from forest soil.</title>
        <authorList>
            <person name="Golinska P."/>
        </authorList>
    </citation>
    <scope>NUCLEOTIDE SEQUENCE [LARGE SCALE GENOMIC DNA]</scope>
    <source>
        <strain evidence="2 3">NL8</strain>
    </source>
</reference>
<feature type="non-terminal residue" evidence="2">
    <location>
        <position position="170"/>
    </location>
</feature>
<dbReference type="EMBL" id="JAAFYZ010000353">
    <property type="protein sequence ID" value="MBS2554321.1"/>
    <property type="molecule type" value="Genomic_DNA"/>
</dbReference>
<sequence length="170" mass="16803">MAHGHVHRSSPRRGARISVPITIVVALVLGASAGGAAWYSARHRHTSGAAASVSCASRPTTVSAVVAPDLASVLAPVLAPQPVPCVRVLMTAADSADMAQYLAGSGAAPAGVRGRPDVWIPDTSLWLELARATAAGQAAVPQNGSSVADSPTVVAAPKAVADALGGVGPP</sequence>
<dbReference type="Proteomes" id="UP000730482">
    <property type="component" value="Unassembled WGS sequence"/>
</dbReference>
<proteinExistence type="predicted"/>
<gene>
    <name evidence="2" type="ORF">KGQ19_46450</name>
</gene>
<keyword evidence="1" id="KW-0812">Transmembrane</keyword>
<feature type="transmembrane region" description="Helical" evidence="1">
    <location>
        <begin position="21"/>
        <end position="41"/>
    </location>
</feature>
<evidence type="ECO:0000313" key="2">
    <source>
        <dbReference type="EMBL" id="MBS2554321.1"/>
    </source>
</evidence>
<protein>
    <submittedName>
        <fullName evidence="2">Substrate-binding domain-containing protein</fullName>
    </submittedName>
</protein>
<accession>A0ABS5L7H5</accession>